<dbReference type="PANTHER" id="PTHR31685">
    <property type="entry name" value="INTEGRAL MEMBRANE PROTEIN (AFU_ORTHOLOGUE AFUA_6G12730)-RELATED"/>
    <property type="match status" value="1"/>
</dbReference>
<feature type="transmembrane region" description="Helical" evidence="1">
    <location>
        <begin position="101"/>
        <end position="120"/>
    </location>
</feature>
<keyword evidence="1" id="KW-0812">Transmembrane</keyword>
<feature type="transmembrane region" description="Helical" evidence="1">
    <location>
        <begin position="38"/>
        <end position="59"/>
    </location>
</feature>
<name>I1C415_RHIO9</name>
<dbReference type="STRING" id="246409.I1C415"/>
<dbReference type="InterPro" id="IPR018827">
    <property type="entry name" value="YTP1_C"/>
</dbReference>
<feature type="transmembrane region" description="Helical" evidence="1">
    <location>
        <begin position="127"/>
        <end position="145"/>
    </location>
</feature>
<dbReference type="PANTHER" id="PTHR31685:SF2">
    <property type="entry name" value="PROTEIN YTP1"/>
    <property type="match status" value="1"/>
</dbReference>
<gene>
    <name evidence="3" type="ORF">RO3G_07900</name>
</gene>
<dbReference type="eggNOG" id="ENOG502QRB1">
    <property type="taxonomic scope" value="Eukaryota"/>
</dbReference>
<dbReference type="RefSeq" id="XP_067518591.1">
    <property type="nucleotide sequence ID" value="XM_067662490.1"/>
</dbReference>
<feature type="transmembrane region" description="Helical" evidence="1">
    <location>
        <begin position="189"/>
        <end position="207"/>
    </location>
</feature>
<proteinExistence type="predicted"/>
<dbReference type="OMA" id="CQGDHTG"/>
<dbReference type="AlphaFoldDB" id="I1C415"/>
<reference evidence="3 4" key="1">
    <citation type="journal article" date="2009" name="PLoS Genet.">
        <title>Genomic analysis of the basal lineage fungus Rhizopus oryzae reveals a whole-genome duplication.</title>
        <authorList>
            <person name="Ma L.-J."/>
            <person name="Ibrahim A.S."/>
            <person name="Skory C."/>
            <person name="Grabherr M.G."/>
            <person name="Burger G."/>
            <person name="Butler M."/>
            <person name="Elias M."/>
            <person name="Idnurm A."/>
            <person name="Lang B.F."/>
            <person name="Sone T."/>
            <person name="Abe A."/>
            <person name="Calvo S.E."/>
            <person name="Corrochano L.M."/>
            <person name="Engels R."/>
            <person name="Fu J."/>
            <person name="Hansberg W."/>
            <person name="Kim J.-M."/>
            <person name="Kodira C.D."/>
            <person name="Koehrsen M.J."/>
            <person name="Liu B."/>
            <person name="Miranda-Saavedra D."/>
            <person name="O'Leary S."/>
            <person name="Ortiz-Castellanos L."/>
            <person name="Poulter R."/>
            <person name="Rodriguez-Romero J."/>
            <person name="Ruiz-Herrera J."/>
            <person name="Shen Y.-Q."/>
            <person name="Zeng Q."/>
            <person name="Galagan J."/>
            <person name="Birren B.W."/>
            <person name="Cuomo C.A."/>
            <person name="Wickes B.L."/>
        </authorList>
    </citation>
    <scope>NUCLEOTIDE SEQUENCE [LARGE SCALE GENOMIC DNA]</scope>
    <source>
        <strain evidence="4">RA 99-880 / ATCC MYA-4621 / FGSC 9543 / NRRL 43880</strain>
    </source>
</reference>
<dbReference type="Proteomes" id="UP000009138">
    <property type="component" value="Unassembled WGS sequence"/>
</dbReference>
<feature type="domain" description="Protein YTP1-like C-terminal" evidence="2">
    <location>
        <begin position="126"/>
        <end position="245"/>
    </location>
</feature>
<dbReference type="GeneID" id="93614871"/>
<keyword evidence="1" id="KW-1133">Transmembrane helix</keyword>
<sequence length="295" mass="33315">MQFILGVYLKLHLERSFHGRVRPVLVKIHKILGASIPVIGYVQIMLGVIASLGFCYGGGPWLMRKGRSQEWYDSWVIMLWGIVNTFTEHSRWGQPWNHGDYQHTSMGIIWWAAGLVGIMLSRNGKRTVVPSVLIILTAVAFQGHAQHVANSGAIHSYFGYMLMAGGLSRIVEICFVWKEGQFDVISPWQYLPPLTLILAGLLFMGSTEEQLGYLLVMDVDVSSYMNVLLSFGFVVFLFAFCLIYLWEKLTDYPNTPNNEGYTEVDSENTILDASSAFLDDEDDDAVELKQTNRTQ</sequence>
<evidence type="ECO:0000313" key="3">
    <source>
        <dbReference type="EMBL" id="EIE83195.1"/>
    </source>
</evidence>
<dbReference type="InParanoid" id="I1C415"/>
<evidence type="ECO:0000259" key="2">
    <source>
        <dbReference type="Pfam" id="PF10355"/>
    </source>
</evidence>
<feature type="transmembrane region" description="Helical" evidence="1">
    <location>
        <begin position="227"/>
        <end position="246"/>
    </location>
</feature>
<feature type="transmembrane region" description="Helical" evidence="1">
    <location>
        <begin position="157"/>
        <end position="177"/>
    </location>
</feature>
<dbReference type="VEuPathDB" id="FungiDB:RO3G_07900"/>
<evidence type="ECO:0000313" key="4">
    <source>
        <dbReference type="Proteomes" id="UP000009138"/>
    </source>
</evidence>
<dbReference type="EMBL" id="CH476736">
    <property type="protein sequence ID" value="EIE83195.1"/>
    <property type="molecule type" value="Genomic_DNA"/>
</dbReference>
<keyword evidence="1" id="KW-0472">Membrane</keyword>
<organism evidence="3 4">
    <name type="scientific">Rhizopus delemar (strain RA 99-880 / ATCC MYA-4621 / FGSC 9543 / NRRL 43880)</name>
    <name type="common">Mucormycosis agent</name>
    <name type="synonym">Rhizopus arrhizus var. delemar</name>
    <dbReference type="NCBI Taxonomy" id="246409"/>
    <lineage>
        <taxon>Eukaryota</taxon>
        <taxon>Fungi</taxon>
        <taxon>Fungi incertae sedis</taxon>
        <taxon>Mucoromycota</taxon>
        <taxon>Mucoromycotina</taxon>
        <taxon>Mucoromycetes</taxon>
        <taxon>Mucorales</taxon>
        <taxon>Mucorineae</taxon>
        <taxon>Rhizopodaceae</taxon>
        <taxon>Rhizopus</taxon>
    </lineage>
</organism>
<dbReference type="OrthoDB" id="4137487at2759"/>
<evidence type="ECO:0000256" key="1">
    <source>
        <dbReference type="SAM" id="Phobius"/>
    </source>
</evidence>
<dbReference type="Pfam" id="PF10355">
    <property type="entry name" value="Ytp1"/>
    <property type="match status" value="1"/>
</dbReference>
<accession>I1C415</accession>
<protein>
    <recommendedName>
        <fullName evidence="2">Protein YTP1-like C-terminal domain-containing protein</fullName>
    </recommendedName>
</protein>
<keyword evidence="4" id="KW-1185">Reference proteome</keyword>